<dbReference type="Proteomes" id="UP000257032">
    <property type="component" value="Unassembled WGS sequence"/>
</dbReference>
<evidence type="ECO:0000259" key="1">
    <source>
        <dbReference type="PROSITE" id="PS50887"/>
    </source>
</evidence>
<dbReference type="Pfam" id="PF00990">
    <property type="entry name" value="GGDEF"/>
    <property type="match status" value="1"/>
</dbReference>
<feature type="domain" description="GGDEF" evidence="1">
    <location>
        <begin position="194"/>
        <end position="322"/>
    </location>
</feature>
<dbReference type="SMART" id="SM00267">
    <property type="entry name" value="GGDEF"/>
    <property type="match status" value="1"/>
</dbReference>
<dbReference type="SUPFAM" id="SSF55073">
    <property type="entry name" value="Nucleotide cyclase"/>
    <property type="match status" value="1"/>
</dbReference>
<protein>
    <submittedName>
        <fullName evidence="2">GGDEF domain-containing protein</fullName>
    </submittedName>
</protein>
<dbReference type="GO" id="GO:0005886">
    <property type="term" value="C:plasma membrane"/>
    <property type="evidence" value="ECO:0007669"/>
    <property type="project" value="TreeGrafter"/>
</dbReference>
<dbReference type="EMBL" id="QTLC01000001">
    <property type="protein sequence ID" value="RDY72720.1"/>
    <property type="molecule type" value="Genomic_DNA"/>
</dbReference>
<dbReference type="AlphaFoldDB" id="A0A3D8VTS4"/>
<dbReference type="PROSITE" id="PS50887">
    <property type="entry name" value="GGDEF"/>
    <property type="match status" value="1"/>
</dbReference>
<dbReference type="InterPro" id="IPR050469">
    <property type="entry name" value="Diguanylate_Cyclase"/>
</dbReference>
<dbReference type="GO" id="GO:1902201">
    <property type="term" value="P:negative regulation of bacterial-type flagellum-dependent cell motility"/>
    <property type="evidence" value="ECO:0007669"/>
    <property type="project" value="TreeGrafter"/>
</dbReference>
<sequence length="322" mass="37830">MKMEGSIPWTKLNHTYAQALHTIIPKVIEDHLLDMSHIKEFRSYVEHYPDYSSHLSQTLHRSCDALFLPEKEYERYIEKDYEEGVDVGIAFAKRNYFTIDLMLHLTHSTRMCSIQRVLKAIKDVETIIDSSPIIERFFDITNKRQNSFFKGYINEQNKKLKHQSIRDPLTSLYNRRYFYPYVKEELVRAQKEGFPITLVLVDFNNFKEINDRRGHQEGDRVLKRFARCLSNIHEGFDGAFRFGGDEFVLVLSGCREDTAEKLAQNLNETIKQIEKGASISYGLIQLPADSFIEGLNLDMYLNLADKRMYENKQYTKKIKTPE</sequence>
<gene>
    <name evidence="2" type="ORF">DXT76_00160</name>
</gene>
<dbReference type="PANTHER" id="PTHR45138:SF6">
    <property type="entry name" value="DIGUANYLATE CYCLASE DGCN"/>
    <property type="match status" value="1"/>
</dbReference>
<name>A0A3D8VTS4_9BACI</name>
<dbReference type="PANTHER" id="PTHR45138">
    <property type="entry name" value="REGULATORY COMPONENTS OF SENSORY TRANSDUCTION SYSTEM"/>
    <property type="match status" value="1"/>
</dbReference>
<dbReference type="GO" id="GO:0043709">
    <property type="term" value="P:cell adhesion involved in single-species biofilm formation"/>
    <property type="evidence" value="ECO:0007669"/>
    <property type="project" value="TreeGrafter"/>
</dbReference>
<comment type="caution">
    <text evidence="2">The sequence shown here is derived from an EMBL/GenBank/DDBJ whole genome shotgun (WGS) entry which is preliminary data.</text>
</comment>
<evidence type="ECO:0000313" key="3">
    <source>
        <dbReference type="Proteomes" id="UP000257032"/>
    </source>
</evidence>
<dbReference type="InterPro" id="IPR000160">
    <property type="entry name" value="GGDEF_dom"/>
</dbReference>
<dbReference type="Gene3D" id="3.30.70.270">
    <property type="match status" value="1"/>
</dbReference>
<dbReference type="InterPro" id="IPR043128">
    <property type="entry name" value="Rev_trsase/Diguanyl_cyclase"/>
</dbReference>
<dbReference type="CDD" id="cd01949">
    <property type="entry name" value="GGDEF"/>
    <property type="match status" value="1"/>
</dbReference>
<dbReference type="NCBIfam" id="TIGR00254">
    <property type="entry name" value="GGDEF"/>
    <property type="match status" value="1"/>
</dbReference>
<accession>A0A3D8VTS4</accession>
<organism evidence="2 3">
    <name type="scientific">Halobacillus trueperi</name>
    <dbReference type="NCBI Taxonomy" id="156205"/>
    <lineage>
        <taxon>Bacteria</taxon>
        <taxon>Bacillati</taxon>
        <taxon>Bacillota</taxon>
        <taxon>Bacilli</taxon>
        <taxon>Bacillales</taxon>
        <taxon>Bacillaceae</taxon>
        <taxon>Halobacillus</taxon>
    </lineage>
</organism>
<reference evidence="2 3" key="1">
    <citation type="submission" date="2018-08" db="EMBL/GenBank/DDBJ databases">
        <title>Genome sequence of strict halophilic Halobacillus trueperi SS1 isolated from Lunsu, a salty water body of North West Himalayas.</title>
        <authorList>
            <person name="Gupta S."/>
            <person name="Sharma P."/>
            <person name="Dev K."/>
            <person name="Baumler D."/>
            <person name="Sourirajan A."/>
        </authorList>
    </citation>
    <scope>NUCLEOTIDE SEQUENCE [LARGE SCALE GENOMIC DNA]</scope>
    <source>
        <strain evidence="2 3">SS1</strain>
    </source>
</reference>
<evidence type="ECO:0000313" key="2">
    <source>
        <dbReference type="EMBL" id="RDY72720.1"/>
    </source>
</evidence>
<dbReference type="InterPro" id="IPR029787">
    <property type="entry name" value="Nucleotide_cyclase"/>
</dbReference>
<proteinExistence type="predicted"/>
<dbReference type="GO" id="GO:0052621">
    <property type="term" value="F:diguanylate cyclase activity"/>
    <property type="evidence" value="ECO:0007669"/>
    <property type="project" value="TreeGrafter"/>
</dbReference>